<evidence type="ECO:0000313" key="6">
    <source>
        <dbReference type="EMBL" id="CAD7234056.1"/>
    </source>
</evidence>
<dbReference type="SUPFAM" id="SSF103025">
    <property type="entry name" value="Folate-binding domain"/>
    <property type="match status" value="1"/>
</dbReference>
<dbReference type="GO" id="GO:0003924">
    <property type="term" value="F:GTPase activity"/>
    <property type="evidence" value="ECO:0007669"/>
    <property type="project" value="InterPro"/>
</dbReference>
<dbReference type="InterPro" id="IPR018948">
    <property type="entry name" value="GTP-bd_TrmE_N"/>
</dbReference>
<dbReference type="CDD" id="cd00009">
    <property type="entry name" value="AAA"/>
    <property type="match status" value="1"/>
</dbReference>
<organism evidence="6">
    <name type="scientific">Cyprideis torosa</name>
    <dbReference type="NCBI Taxonomy" id="163714"/>
    <lineage>
        <taxon>Eukaryota</taxon>
        <taxon>Metazoa</taxon>
        <taxon>Ecdysozoa</taxon>
        <taxon>Arthropoda</taxon>
        <taxon>Crustacea</taxon>
        <taxon>Oligostraca</taxon>
        <taxon>Ostracoda</taxon>
        <taxon>Podocopa</taxon>
        <taxon>Podocopida</taxon>
        <taxon>Cytherocopina</taxon>
        <taxon>Cytheroidea</taxon>
        <taxon>Cytherideidae</taxon>
        <taxon>Cyprideis</taxon>
    </lineage>
</organism>
<dbReference type="Gene3D" id="3.30.1360.120">
    <property type="entry name" value="Probable tRNA modification gtpase trme, domain 1"/>
    <property type="match status" value="1"/>
</dbReference>
<dbReference type="Pfam" id="PF12631">
    <property type="entry name" value="MnmE_helical"/>
    <property type="match status" value="1"/>
</dbReference>
<evidence type="ECO:0000256" key="5">
    <source>
        <dbReference type="ARBA" id="ARBA00023134"/>
    </source>
</evidence>
<dbReference type="Gene3D" id="1.20.120.430">
    <property type="entry name" value="tRNA modification GTPase MnmE domain 2"/>
    <property type="match status" value="1"/>
</dbReference>
<dbReference type="InterPro" id="IPR027368">
    <property type="entry name" value="MnmE_dom2"/>
</dbReference>
<accession>A0A7R8ZW93</accession>
<dbReference type="GO" id="GO:0005525">
    <property type="term" value="F:GTP binding"/>
    <property type="evidence" value="ECO:0007669"/>
    <property type="project" value="UniProtKB-KW"/>
</dbReference>
<dbReference type="SUPFAM" id="SSF52540">
    <property type="entry name" value="P-loop containing nucleoside triphosphate hydrolases"/>
    <property type="match status" value="2"/>
</dbReference>
<dbReference type="InterPro" id="IPR003593">
    <property type="entry name" value="AAA+_ATPase"/>
</dbReference>
<dbReference type="UniPathway" id="UPA00668"/>
<evidence type="ECO:0000256" key="3">
    <source>
        <dbReference type="ARBA" id="ARBA00022741"/>
    </source>
</evidence>
<dbReference type="InterPro" id="IPR020568">
    <property type="entry name" value="Ribosomal_Su5_D2-typ_SF"/>
</dbReference>
<sequence>MAPADLRKEGSAYDLSLAIGILTASGQIETSLLEDYLIMGELSLDGQLQHIHGVLPIAIQAKKDGFKGFILPKCNAKEAAIVSGLEVIGAENLSEVIEFLEEKGSLQPEQLDMEAEFYHHLVEFPFDFADVKGQENVKRGLEVAAAGGHNILLIGPPGSGKTMLAKRIPTILPPFTLDEALETTKIHSVAGKLGKGRGLMTVRPFSNPHHTISDVALVGGGSYPQPGEISLAHNGVLFLDELPEFQRSVLEVMRQPLEDREVTISRARFTVTYPSSFIMNLSDTITAIATGEGESAIALIRISGPESFAICQHFFKPKHRKAWNLETAERQKLFFGDWQTENQSIDEVLLSSFAAPHSYTGQNVVEISCHGSPYIKQEILQSLLKRGCRLAEPGEFTLRAYLNGKMDLSQAEAVADLIASESKAAHQIAMQQMRGGFSDELKTLREKLIDFTALIELELDFSEEDVEFADRSQLQELIEELLKKIRTLADSFSYGQAIKEGVPVAIAGKPNVGKSTLLNALFNEEKAIVSDIAGTTRDSIEDTLVLDGIKFRFIDTAGLRETDDQIEAIGVARAKEKVRQAPKSGIGRKQN</sequence>
<dbReference type="InterPro" id="IPR027266">
    <property type="entry name" value="TrmE/GcvT-like"/>
</dbReference>
<dbReference type="GO" id="GO:0005829">
    <property type="term" value="C:cytosol"/>
    <property type="evidence" value="ECO:0007669"/>
    <property type="project" value="TreeGrafter"/>
</dbReference>
<dbReference type="PANTHER" id="PTHR42714:SF2">
    <property type="entry name" value="TRNA MODIFICATION GTPASE GTPBP3, MITOCHONDRIAL"/>
    <property type="match status" value="1"/>
</dbReference>
<dbReference type="InterPro" id="IPR001208">
    <property type="entry name" value="MCM_dom"/>
</dbReference>
<dbReference type="Pfam" id="PF10396">
    <property type="entry name" value="TrmE_N"/>
    <property type="match status" value="1"/>
</dbReference>
<dbReference type="SMART" id="SM00382">
    <property type="entry name" value="AAA"/>
    <property type="match status" value="1"/>
</dbReference>
<evidence type="ECO:0000256" key="1">
    <source>
        <dbReference type="ARBA" id="ARBA00005173"/>
    </source>
</evidence>
<evidence type="ECO:0000256" key="4">
    <source>
        <dbReference type="ARBA" id="ARBA00022840"/>
    </source>
</evidence>
<dbReference type="NCBIfam" id="TIGR00450">
    <property type="entry name" value="mnmE_trmE_thdF"/>
    <property type="match status" value="1"/>
</dbReference>
<dbReference type="GO" id="GO:0005524">
    <property type="term" value="F:ATP binding"/>
    <property type="evidence" value="ECO:0007669"/>
    <property type="project" value="UniProtKB-KW"/>
</dbReference>
<dbReference type="Gene3D" id="3.30.230.10">
    <property type="match status" value="1"/>
</dbReference>
<dbReference type="InterPro" id="IPR031168">
    <property type="entry name" value="G_TrmE"/>
</dbReference>
<dbReference type="GO" id="GO:0030488">
    <property type="term" value="P:tRNA methylation"/>
    <property type="evidence" value="ECO:0007669"/>
    <property type="project" value="TreeGrafter"/>
</dbReference>
<dbReference type="CDD" id="cd14858">
    <property type="entry name" value="TrmE_N"/>
    <property type="match status" value="1"/>
</dbReference>
<name>A0A7R8ZW93_9CRUS</name>
<dbReference type="SUPFAM" id="SSF54211">
    <property type="entry name" value="Ribosomal protein S5 domain 2-like"/>
    <property type="match status" value="1"/>
</dbReference>
<dbReference type="AlphaFoldDB" id="A0A7R8ZW93"/>
<keyword evidence="5" id="KW-0342">GTP-binding</keyword>
<comment type="similarity">
    <text evidence="2">Belongs to the Mg-chelatase subunits D/I family. ComM subfamily.</text>
</comment>
<dbReference type="InterPro" id="IPR004520">
    <property type="entry name" value="GTPase_MnmE"/>
</dbReference>
<dbReference type="OrthoDB" id="188276at2759"/>
<dbReference type="InterPro" id="IPR005225">
    <property type="entry name" value="Small_GTP-bd"/>
</dbReference>
<dbReference type="Pfam" id="PF01078">
    <property type="entry name" value="Mg_chelatase"/>
    <property type="match status" value="1"/>
</dbReference>
<dbReference type="InterPro" id="IPR025867">
    <property type="entry name" value="MnmE_helical"/>
</dbReference>
<dbReference type="InterPro" id="IPR027417">
    <property type="entry name" value="P-loop_NTPase"/>
</dbReference>
<evidence type="ECO:0000256" key="2">
    <source>
        <dbReference type="ARBA" id="ARBA00006354"/>
    </source>
</evidence>
<dbReference type="EMBL" id="OB667642">
    <property type="protein sequence ID" value="CAD7234056.1"/>
    <property type="molecule type" value="Genomic_DNA"/>
</dbReference>
<dbReference type="CDD" id="cd04164">
    <property type="entry name" value="trmE"/>
    <property type="match status" value="1"/>
</dbReference>
<reference evidence="6" key="1">
    <citation type="submission" date="2020-11" db="EMBL/GenBank/DDBJ databases">
        <authorList>
            <person name="Tran Van P."/>
        </authorList>
    </citation>
    <scope>NUCLEOTIDE SEQUENCE</scope>
</reference>
<dbReference type="InterPro" id="IPR000523">
    <property type="entry name" value="Mg_chelatse_chII-like_cat_dom"/>
</dbReference>
<dbReference type="GO" id="GO:0002098">
    <property type="term" value="P:tRNA wobble uridine modification"/>
    <property type="evidence" value="ECO:0007669"/>
    <property type="project" value="TreeGrafter"/>
</dbReference>
<proteinExistence type="inferred from homology"/>
<dbReference type="Gene3D" id="3.40.50.300">
    <property type="entry name" value="P-loop containing nucleotide triphosphate hydrolases"/>
    <property type="match status" value="1"/>
</dbReference>
<protein>
    <submittedName>
        <fullName evidence="6">Uncharacterized protein</fullName>
    </submittedName>
</protein>
<keyword evidence="4" id="KW-0067">ATP-binding</keyword>
<dbReference type="InterPro" id="IPR014721">
    <property type="entry name" value="Ribsml_uS5_D2-typ_fold_subgr"/>
</dbReference>
<dbReference type="Pfam" id="PF13541">
    <property type="entry name" value="ChlI"/>
    <property type="match status" value="1"/>
</dbReference>
<comment type="pathway">
    <text evidence="1">Porphyrin-containing compound metabolism; chlorophyll biosynthesis.</text>
</comment>
<dbReference type="PRINTS" id="PR01657">
    <property type="entry name" value="MCMFAMILY"/>
</dbReference>
<keyword evidence="3" id="KW-0547">Nucleotide-binding</keyword>
<dbReference type="GO" id="GO:0003677">
    <property type="term" value="F:DNA binding"/>
    <property type="evidence" value="ECO:0007669"/>
    <property type="project" value="InterPro"/>
</dbReference>
<dbReference type="PANTHER" id="PTHR42714">
    <property type="entry name" value="TRNA MODIFICATION GTPASE GTPBP3"/>
    <property type="match status" value="1"/>
</dbReference>
<dbReference type="InterPro" id="IPR004482">
    <property type="entry name" value="Mg_chelat-rel"/>
</dbReference>
<dbReference type="NCBIfam" id="TIGR00231">
    <property type="entry name" value="small_GTP"/>
    <property type="match status" value="1"/>
</dbReference>
<dbReference type="NCBIfam" id="TIGR00368">
    <property type="entry name" value="YifB family Mg chelatase-like AAA ATPase"/>
    <property type="match status" value="1"/>
</dbReference>
<gene>
    <name evidence="6" type="ORF">CTOB1V02_LOCUS11874</name>
</gene>